<accession>A0ABR3ZZG1</accession>
<feature type="region of interest" description="Disordered" evidence="1">
    <location>
        <begin position="1"/>
        <end position="89"/>
    </location>
</feature>
<gene>
    <name evidence="2" type="ORF">N7G274_009111</name>
</gene>
<comment type="caution">
    <text evidence="2">The sequence shown here is derived from an EMBL/GenBank/DDBJ whole genome shotgun (WGS) entry which is preliminary data.</text>
</comment>
<protein>
    <submittedName>
        <fullName evidence="2">Uncharacterized protein</fullName>
    </submittedName>
</protein>
<feature type="compositionally biased region" description="Low complexity" evidence="1">
    <location>
        <begin position="53"/>
        <end position="79"/>
    </location>
</feature>
<sequence length="117" mass="12655">MAPSNYSSASSSDFSNYSSSSAPLPSPSSSQPAQYFPSQPNLHRHRTSISVPQSQAPTSQPQSQSQEQLQQSQQQATQQYGHEPYGGANQTGFCLIAEAAKRAQMEVTMRDMGDLSL</sequence>
<reference evidence="2 3" key="1">
    <citation type="submission" date="2024-09" db="EMBL/GenBank/DDBJ databases">
        <title>Rethinking Asexuality: The Enigmatic Case of Functional Sexual Genes in Lepraria (Stereocaulaceae).</title>
        <authorList>
            <person name="Doellman M."/>
            <person name="Sun Y."/>
            <person name="Barcenas-Pena A."/>
            <person name="Lumbsch H.T."/>
            <person name="Grewe F."/>
        </authorList>
    </citation>
    <scope>NUCLEOTIDE SEQUENCE [LARGE SCALE GENOMIC DNA]</scope>
    <source>
        <strain evidence="2 3">Mercado 3170</strain>
    </source>
</reference>
<feature type="compositionally biased region" description="Low complexity" evidence="1">
    <location>
        <begin position="1"/>
        <end position="40"/>
    </location>
</feature>
<evidence type="ECO:0000256" key="1">
    <source>
        <dbReference type="SAM" id="MobiDB-lite"/>
    </source>
</evidence>
<dbReference type="EMBL" id="JBEFKJ010000034">
    <property type="protein sequence ID" value="KAL2038163.1"/>
    <property type="molecule type" value="Genomic_DNA"/>
</dbReference>
<dbReference type="Proteomes" id="UP001590950">
    <property type="component" value="Unassembled WGS sequence"/>
</dbReference>
<evidence type="ECO:0000313" key="3">
    <source>
        <dbReference type="Proteomes" id="UP001590950"/>
    </source>
</evidence>
<name>A0ABR3ZZG1_9LECA</name>
<proteinExistence type="predicted"/>
<keyword evidence="3" id="KW-1185">Reference proteome</keyword>
<organism evidence="2 3">
    <name type="scientific">Stereocaulon virgatum</name>
    <dbReference type="NCBI Taxonomy" id="373712"/>
    <lineage>
        <taxon>Eukaryota</taxon>
        <taxon>Fungi</taxon>
        <taxon>Dikarya</taxon>
        <taxon>Ascomycota</taxon>
        <taxon>Pezizomycotina</taxon>
        <taxon>Lecanoromycetes</taxon>
        <taxon>OSLEUM clade</taxon>
        <taxon>Lecanoromycetidae</taxon>
        <taxon>Lecanorales</taxon>
        <taxon>Lecanorineae</taxon>
        <taxon>Stereocaulaceae</taxon>
        <taxon>Stereocaulon</taxon>
    </lineage>
</organism>
<evidence type="ECO:0000313" key="2">
    <source>
        <dbReference type="EMBL" id="KAL2038163.1"/>
    </source>
</evidence>